<accession>A0ACC3YCF7</accession>
<proteinExistence type="predicted"/>
<evidence type="ECO:0000313" key="2">
    <source>
        <dbReference type="Proteomes" id="UP000805649"/>
    </source>
</evidence>
<gene>
    <name evidence="1" type="ORF">CTRU02_215666</name>
</gene>
<dbReference type="EMBL" id="VUJX02000017">
    <property type="protein sequence ID" value="KAL0929500.1"/>
    <property type="molecule type" value="Genomic_DNA"/>
</dbReference>
<evidence type="ECO:0000313" key="1">
    <source>
        <dbReference type="EMBL" id="KAL0929500.1"/>
    </source>
</evidence>
<protein>
    <submittedName>
        <fullName evidence="1">Chromo domain-containing protein</fullName>
    </submittedName>
</protein>
<reference evidence="1 2" key="1">
    <citation type="journal article" date="2020" name="Phytopathology">
        <title>Genome Sequence Resources of Colletotrichum truncatum, C. plurivorum, C. musicola, and C. sojae: Four Species Pathogenic to Soybean (Glycine max).</title>
        <authorList>
            <person name="Rogerio F."/>
            <person name="Boufleur T.R."/>
            <person name="Ciampi-Guillardi M."/>
            <person name="Sukno S.A."/>
            <person name="Thon M.R."/>
            <person name="Massola Junior N.S."/>
            <person name="Baroncelli R."/>
        </authorList>
    </citation>
    <scope>NUCLEOTIDE SEQUENCE [LARGE SCALE GENOMIC DNA]</scope>
    <source>
        <strain evidence="1 2">CMES1059</strain>
    </source>
</reference>
<name>A0ACC3YCF7_COLTU</name>
<dbReference type="Proteomes" id="UP000805649">
    <property type="component" value="Unassembled WGS sequence"/>
</dbReference>
<organism evidence="1 2">
    <name type="scientific">Colletotrichum truncatum</name>
    <name type="common">Anthracnose fungus</name>
    <name type="synonym">Colletotrichum capsici</name>
    <dbReference type="NCBI Taxonomy" id="5467"/>
    <lineage>
        <taxon>Eukaryota</taxon>
        <taxon>Fungi</taxon>
        <taxon>Dikarya</taxon>
        <taxon>Ascomycota</taxon>
        <taxon>Pezizomycotina</taxon>
        <taxon>Sordariomycetes</taxon>
        <taxon>Hypocreomycetidae</taxon>
        <taxon>Glomerellales</taxon>
        <taxon>Glomerellaceae</taxon>
        <taxon>Colletotrichum</taxon>
        <taxon>Colletotrichum truncatum species complex</taxon>
    </lineage>
</organism>
<comment type="caution">
    <text evidence="1">The sequence shown here is derived from an EMBL/GenBank/DDBJ whole genome shotgun (WGS) entry which is preliminary data.</text>
</comment>
<sequence>MHIAPTAPMDCSEELSSPVAKSEDATVFWNDVLVAIEKVLVAADRQIQRFDAEELVAHRLDEACDTQFETQVRWKGKDETWEPEENIAIKKATVATDSMCGRVHGTAAQDVAADTQIHRFVFEELLAHRRDPTCDTHFEIRVRWKGNDETWEPEINIQKDAPLALFAYWKRLKGGREGAMVDNGLWHPFKVESHKIKPAGSVYLEVAWVGSPETSWEPEKEIQEADEKLVKRYWASVGGRAAAMKRPTEVKSSVRMNKSCKVTHPSRSTGKRSRSRRHNSLEQPTEEKTSTMITKSHRDLCRQSQNCGMSMA</sequence>
<keyword evidence="2" id="KW-1185">Reference proteome</keyword>